<sequence>MFCGDLFPEENGCLMDVTPNEIQFEFSSSDDNIMACGVKILAKEGQSSSGIKVGYSETEGNIGEAEAFKVSQVNNKKNSKHTGDWSWLSKLLLGKKKMKRNKTELSLTPVSGSSDDTQGILMRYHEPEAVQLSEEENTTDLSRLLCIVSLVISVLLIFHCLFLQMQ</sequence>
<reference evidence="2" key="1">
    <citation type="submission" date="2021-01" db="EMBL/GenBank/DDBJ databases">
        <authorList>
            <person name="Bezrukov I."/>
        </authorList>
    </citation>
    <scope>NUCLEOTIDE SEQUENCE</scope>
</reference>
<keyword evidence="1" id="KW-0812">Transmembrane</keyword>
<dbReference type="EMBL" id="LR999457">
    <property type="protein sequence ID" value="CAE6203295.1"/>
    <property type="molecule type" value="Genomic_DNA"/>
</dbReference>
<keyword evidence="1" id="KW-0472">Membrane</keyword>
<evidence type="ECO:0000256" key="1">
    <source>
        <dbReference type="SAM" id="Phobius"/>
    </source>
</evidence>
<protein>
    <submittedName>
        <fullName evidence="2">Uncharacterized protein</fullName>
    </submittedName>
</protein>
<keyword evidence="3" id="KW-1185">Reference proteome</keyword>
<feature type="transmembrane region" description="Helical" evidence="1">
    <location>
        <begin position="141"/>
        <end position="163"/>
    </location>
</feature>
<keyword evidence="1" id="KW-1133">Transmembrane helix</keyword>
<evidence type="ECO:0000313" key="3">
    <source>
        <dbReference type="Proteomes" id="UP000682877"/>
    </source>
</evidence>
<dbReference type="Proteomes" id="UP000682877">
    <property type="component" value="Chromosome 7"/>
</dbReference>
<dbReference type="AlphaFoldDB" id="A0A8S2AWE0"/>
<evidence type="ECO:0000313" key="2">
    <source>
        <dbReference type="EMBL" id="CAE6203295.1"/>
    </source>
</evidence>
<organism evidence="2 3">
    <name type="scientific">Arabidopsis arenosa</name>
    <name type="common">Sand rock-cress</name>
    <name type="synonym">Cardaminopsis arenosa</name>
    <dbReference type="NCBI Taxonomy" id="38785"/>
    <lineage>
        <taxon>Eukaryota</taxon>
        <taxon>Viridiplantae</taxon>
        <taxon>Streptophyta</taxon>
        <taxon>Embryophyta</taxon>
        <taxon>Tracheophyta</taxon>
        <taxon>Spermatophyta</taxon>
        <taxon>Magnoliopsida</taxon>
        <taxon>eudicotyledons</taxon>
        <taxon>Gunneridae</taxon>
        <taxon>Pentapetalae</taxon>
        <taxon>rosids</taxon>
        <taxon>malvids</taxon>
        <taxon>Brassicales</taxon>
        <taxon>Brassicaceae</taxon>
        <taxon>Camelineae</taxon>
        <taxon>Arabidopsis</taxon>
    </lineage>
</organism>
<name>A0A8S2AWE0_ARAAE</name>
<gene>
    <name evidence="2" type="ORF">AARE701A_LOCUS19977</name>
</gene>
<accession>A0A8S2AWE0</accession>
<proteinExistence type="predicted"/>